<protein>
    <submittedName>
        <fullName evidence="1">Uncharacterized protein</fullName>
    </submittedName>
</protein>
<sequence>MYRANRVRIGLGRTDVAGGHLHVPSVAPPASGAAVDAEYLGRVSGVVAQIVAMVRVAGEPG</sequence>
<dbReference type="RefSeq" id="WP_086783141.1">
    <property type="nucleotide sequence ID" value="NZ_JAGIOO010000001.1"/>
</dbReference>
<name>A0ABS5AEP6_9PSEU</name>
<accession>A0ABS5AEP6</accession>
<proteinExistence type="predicted"/>
<dbReference type="EMBL" id="JAGIOO010000001">
    <property type="protein sequence ID" value="MBP2474777.1"/>
    <property type="molecule type" value="Genomic_DNA"/>
</dbReference>
<comment type="caution">
    <text evidence="1">The sequence shown here is derived from an EMBL/GenBank/DDBJ whole genome shotgun (WGS) entry which is preliminary data.</text>
</comment>
<evidence type="ECO:0000313" key="2">
    <source>
        <dbReference type="Proteomes" id="UP001519363"/>
    </source>
</evidence>
<gene>
    <name evidence="1" type="ORF">JOF53_003649</name>
</gene>
<evidence type="ECO:0000313" key="1">
    <source>
        <dbReference type="EMBL" id="MBP2474777.1"/>
    </source>
</evidence>
<organism evidence="1 2">
    <name type="scientific">Crossiella equi</name>
    <dbReference type="NCBI Taxonomy" id="130796"/>
    <lineage>
        <taxon>Bacteria</taxon>
        <taxon>Bacillati</taxon>
        <taxon>Actinomycetota</taxon>
        <taxon>Actinomycetes</taxon>
        <taxon>Pseudonocardiales</taxon>
        <taxon>Pseudonocardiaceae</taxon>
        <taxon>Crossiella</taxon>
    </lineage>
</organism>
<dbReference type="Proteomes" id="UP001519363">
    <property type="component" value="Unassembled WGS sequence"/>
</dbReference>
<reference evidence="1 2" key="1">
    <citation type="submission" date="2021-03" db="EMBL/GenBank/DDBJ databases">
        <title>Sequencing the genomes of 1000 actinobacteria strains.</title>
        <authorList>
            <person name="Klenk H.-P."/>
        </authorList>
    </citation>
    <scope>NUCLEOTIDE SEQUENCE [LARGE SCALE GENOMIC DNA]</scope>
    <source>
        <strain evidence="1 2">DSM 44580</strain>
    </source>
</reference>
<keyword evidence="2" id="KW-1185">Reference proteome</keyword>